<evidence type="ECO:0000256" key="5">
    <source>
        <dbReference type="ARBA" id="ARBA00023180"/>
    </source>
</evidence>
<evidence type="ECO:0000256" key="1">
    <source>
        <dbReference type="ARBA" id="ARBA00004606"/>
    </source>
</evidence>
<evidence type="ECO:0008006" key="8">
    <source>
        <dbReference type="Google" id="ProtNLM"/>
    </source>
</evidence>
<protein>
    <recommendedName>
        <fullName evidence="8">Core-2/I-Branching enzyme</fullName>
    </recommendedName>
</protein>
<keyword evidence="7" id="KW-1185">Reference proteome</keyword>
<keyword evidence="5" id="KW-0325">Glycoprotein</keyword>
<evidence type="ECO:0000256" key="2">
    <source>
        <dbReference type="ARBA" id="ARBA00022676"/>
    </source>
</evidence>
<keyword evidence="3" id="KW-0808">Transferase</keyword>
<reference evidence="6 7" key="1">
    <citation type="submission" date="2023-08" db="EMBL/GenBank/DDBJ databases">
        <title>A Necator americanus chromosomal reference genome.</title>
        <authorList>
            <person name="Ilik V."/>
            <person name="Petrzelkova K.J."/>
            <person name="Pardy F."/>
            <person name="Fuh T."/>
            <person name="Niatou-Singa F.S."/>
            <person name="Gouil Q."/>
            <person name="Baker L."/>
            <person name="Ritchie M.E."/>
            <person name="Jex A.R."/>
            <person name="Gazzola D."/>
            <person name="Li H."/>
            <person name="Toshio Fujiwara R."/>
            <person name="Zhan B."/>
            <person name="Aroian R.V."/>
            <person name="Pafco B."/>
            <person name="Schwarz E.M."/>
        </authorList>
    </citation>
    <scope>NUCLEOTIDE SEQUENCE [LARGE SCALE GENOMIC DNA]</scope>
    <source>
        <strain evidence="6 7">Aroian</strain>
        <tissue evidence="6">Whole animal</tissue>
    </source>
</reference>
<keyword evidence="4" id="KW-0472">Membrane</keyword>
<evidence type="ECO:0000256" key="3">
    <source>
        <dbReference type="ARBA" id="ARBA00022679"/>
    </source>
</evidence>
<keyword evidence="2" id="KW-0328">Glycosyltransferase</keyword>
<dbReference type="Pfam" id="PF02485">
    <property type="entry name" value="Branch"/>
    <property type="match status" value="2"/>
</dbReference>
<comment type="caution">
    <text evidence="6">The sequence shown here is derived from an EMBL/GenBank/DDBJ whole genome shotgun (WGS) entry which is preliminary data.</text>
</comment>
<comment type="subcellular location">
    <subcellularLocation>
        <location evidence="1">Membrane</location>
        <topology evidence="1">Single-pass type II membrane protein</topology>
    </subcellularLocation>
</comment>
<accession>A0ABR1E2J9</accession>
<proteinExistence type="predicted"/>
<name>A0ABR1E2J9_NECAM</name>
<dbReference type="PANTHER" id="PTHR46671:SF7">
    <property type="entry name" value="CORE-2_I-BRANCHING ENZYME"/>
    <property type="match status" value="1"/>
</dbReference>
<dbReference type="PANTHER" id="PTHR46671">
    <property type="entry name" value="PROTEIN CBG11221"/>
    <property type="match status" value="1"/>
</dbReference>
<organism evidence="6 7">
    <name type="scientific">Necator americanus</name>
    <name type="common">Human hookworm</name>
    <dbReference type="NCBI Taxonomy" id="51031"/>
    <lineage>
        <taxon>Eukaryota</taxon>
        <taxon>Metazoa</taxon>
        <taxon>Ecdysozoa</taxon>
        <taxon>Nematoda</taxon>
        <taxon>Chromadorea</taxon>
        <taxon>Rhabditida</taxon>
        <taxon>Rhabditina</taxon>
        <taxon>Rhabditomorpha</taxon>
        <taxon>Strongyloidea</taxon>
        <taxon>Ancylostomatidae</taxon>
        <taxon>Bunostominae</taxon>
        <taxon>Necator</taxon>
    </lineage>
</organism>
<dbReference type="InterPro" id="IPR003406">
    <property type="entry name" value="Glyco_trans_14"/>
</dbReference>
<sequence length="566" mass="64527">MSCKALKSRVLPRKQLEPLKFGVAYARVVYKDYEILEDELRSSYHPQNYFCYSVDKTAGDEFTRRIATLSKCLQNVLVPVGDQVQKERQMNDGTLVIREEVPSRNVGGVGFVVHPSVVHPVDSHEILSPRAWPFFASALRALSIIHCYSPTSTADQSELDAFYEELEEAIQKEKSFYKFAVGDFDAKLRKATGEEYRIGRFGLGDRKKGSQTSRTVLIHKKGGREDLQNYRPICLLSVLYKVFTKIILTRISRTLDEAQPQEQVQYDVNRYGSYMNHAFYECLKLLITKQEWQYVLLMQNHDIMIKSVYETVTILDSLGGANDVHVKPCEEDRWNHSAKWDASSLKFYHNGKCSESVATQAQLKTNLTIARGAVQASLSRSAVDWMVNAVNLTGLLDQLNTNVLGVDEVLIPTLQVSDIFDMPGRFTGECVTKGASVGFMSRVALWEPSKGCHSGYFRHSVCVFGIEDFAWLPRSPRLMANKMMPDFDYAVVDCVHELLFNRTHLNQDDHPLNLTFYEDLPYVRYHKNRLKPNPDFKLVCKYGIPGDLSLAYRNISERSSLVNCTR</sequence>
<evidence type="ECO:0000256" key="4">
    <source>
        <dbReference type="ARBA" id="ARBA00023136"/>
    </source>
</evidence>
<gene>
    <name evidence="6" type="primary">Necator_chrV.g19696</name>
    <name evidence="6" type="ORF">RB195_014904</name>
</gene>
<dbReference type="Proteomes" id="UP001303046">
    <property type="component" value="Unassembled WGS sequence"/>
</dbReference>
<evidence type="ECO:0000313" key="7">
    <source>
        <dbReference type="Proteomes" id="UP001303046"/>
    </source>
</evidence>
<dbReference type="EMBL" id="JAVFWL010000005">
    <property type="protein sequence ID" value="KAK6756753.1"/>
    <property type="molecule type" value="Genomic_DNA"/>
</dbReference>
<evidence type="ECO:0000313" key="6">
    <source>
        <dbReference type="EMBL" id="KAK6756753.1"/>
    </source>
</evidence>